<organism evidence="3">
    <name type="scientific">marine sediment metagenome</name>
    <dbReference type="NCBI Taxonomy" id="412755"/>
    <lineage>
        <taxon>unclassified sequences</taxon>
        <taxon>metagenomes</taxon>
        <taxon>ecological metagenomes</taxon>
    </lineage>
</organism>
<feature type="domain" description="Cas12f1-like TNB" evidence="2">
    <location>
        <begin position="490"/>
        <end position="564"/>
    </location>
</feature>
<name>A0A0F9UD98_9ZZZZ</name>
<dbReference type="EMBL" id="LAZR01001057">
    <property type="protein sequence ID" value="KKN51593.1"/>
    <property type="molecule type" value="Genomic_DNA"/>
</dbReference>
<evidence type="ECO:0000313" key="3">
    <source>
        <dbReference type="EMBL" id="KKN51593.1"/>
    </source>
</evidence>
<protein>
    <recommendedName>
        <fullName evidence="2">Cas12f1-like TNB domain-containing protein</fullName>
    </recommendedName>
</protein>
<keyword evidence="1" id="KW-0238">DNA-binding</keyword>
<reference evidence="3" key="1">
    <citation type="journal article" date="2015" name="Nature">
        <title>Complex archaea that bridge the gap between prokaryotes and eukaryotes.</title>
        <authorList>
            <person name="Spang A."/>
            <person name="Saw J.H."/>
            <person name="Jorgensen S.L."/>
            <person name="Zaremba-Niedzwiedzka K."/>
            <person name="Martijn J."/>
            <person name="Lind A.E."/>
            <person name="van Eijk R."/>
            <person name="Schleper C."/>
            <person name="Guy L."/>
            <person name="Ettema T.J."/>
        </authorList>
    </citation>
    <scope>NUCLEOTIDE SEQUENCE</scope>
</reference>
<accession>A0A0F9UD98</accession>
<proteinExistence type="predicted"/>
<dbReference type="AlphaFoldDB" id="A0A0F9UD98"/>
<evidence type="ECO:0000256" key="1">
    <source>
        <dbReference type="ARBA" id="ARBA00023125"/>
    </source>
</evidence>
<gene>
    <name evidence="3" type="ORF">LCGC14_0621350</name>
</gene>
<dbReference type="Pfam" id="PF07282">
    <property type="entry name" value="Cas12f1-like_TNB"/>
    <property type="match status" value="1"/>
</dbReference>
<dbReference type="GO" id="GO:0003677">
    <property type="term" value="F:DNA binding"/>
    <property type="evidence" value="ECO:0007669"/>
    <property type="project" value="UniProtKB-KW"/>
</dbReference>
<evidence type="ECO:0000259" key="2">
    <source>
        <dbReference type="Pfam" id="PF07282"/>
    </source>
</evidence>
<sequence length="610" mass="71056">MRTIQIPVTPDRPDELLEAMDQYTDAVRMASVLLPGIVDPGKTLKQVPKTSKRIYNGKEQKGVVLRLAQSGRFPLLQKATLLQLVRSTALGNFRSAVSNWESRLRRTENHVLATKYHLWQWIGQQIAVDPNNWPGGRAVMASYDSMLGGRFEARHEIVKRIKETRKQINRRNRPVYAERLPIELHGQQVIYRSQDDAIEFRVGSRNAGVMPHSLRVLPSRRRYQEKWIDLWQCGVYDHGASRVRYDEKDDRWYLHLVLKRDVSKWDEKDPRPLRYIGLHGGIYRPLTWVVFDEDGAFVDQGCHKGKRMIALWRKSDQIVSRLQKKYRSVQRWVFCPDHDDSCVLDSMQTWKKNSHETKRVFRNERGTWKRATKKGNVRGLPGEIRDLLKDMDGDSAVLHRYLLSNSAVSLRERRLGLRRQRRRQCILDELHNATLQLSQYIDRDPEHRYLVFYHDWTFIRDKSMRLKHMWGPDRDAIPEHVRRMGAMWPFAQINSMIEYKLAALENVQTAAVSPKLACTTCSICGGAGKHADRDSIGREHEHWHCWFACESCDRVLNADINAARIAVFMAMAWARGGGSPTPKMGELSKWLRDLDVAKAVNWRPRKGVMR</sequence>
<comment type="caution">
    <text evidence="3">The sequence shown here is derived from an EMBL/GenBank/DDBJ whole genome shotgun (WGS) entry which is preliminary data.</text>
</comment>
<dbReference type="InterPro" id="IPR010095">
    <property type="entry name" value="Cas12f1-like_TNB"/>
</dbReference>